<dbReference type="EMBL" id="FNMV01000007">
    <property type="protein sequence ID" value="SDX10499.1"/>
    <property type="molecule type" value="Genomic_DNA"/>
</dbReference>
<dbReference type="STRING" id="229203.SAMN05444338_10740"/>
<evidence type="ECO:0000313" key="1">
    <source>
        <dbReference type="EMBL" id="SDX10499.1"/>
    </source>
</evidence>
<proteinExistence type="predicted"/>
<sequence>MCKDHQDMYESGIPFKAFYGKTVRKKVITNEN</sequence>
<protein>
    <submittedName>
        <fullName evidence="1">Uncharacterized protein</fullName>
    </submittedName>
</protein>
<reference evidence="2" key="1">
    <citation type="submission" date="2016-10" db="EMBL/GenBank/DDBJ databases">
        <authorList>
            <person name="Varghese N."/>
            <person name="Submissions S."/>
        </authorList>
    </citation>
    <scope>NUCLEOTIDE SEQUENCE [LARGE SCALE GENOMIC DNA]</scope>
    <source>
        <strain evidence="2">DSM 15718</strain>
    </source>
</reference>
<accession>A0A1H2Z124</accession>
<name>A0A1H2Z124_9FLAO</name>
<dbReference type="Proteomes" id="UP000198569">
    <property type="component" value="Unassembled WGS sequence"/>
</dbReference>
<gene>
    <name evidence="1" type="ORF">SAMN05444338_10740</name>
</gene>
<organism evidence="1 2">
    <name type="scientific">Flavobacterium degerlachei</name>
    <dbReference type="NCBI Taxonomy" id="229203"/>
    <lineage>
        <taxon>Bacteria</taxon>
        <taxon>Pseudomonadati</taxon>
        <taxon>Bacteroidota</taxon>
        <taxon>Flavobacteriia</taxon>
        <taxon>Flavobacteriales</taxon>
        <taxon>Flavobacteriaceae</taxon>
        <taxon>Flavobacterium</taxon>
    </lineage>
</organism>
<keyword evidence="2" id="KW-1185">Reference proteome</keyword>
<evidence type="ECO:0000313" key="2">
    <source>
        <dbReference type="Proteomes" id="UP000198569"/>
    </source>
</evidence>
<dbReference type="AlphaFoldDB" id="A0A1H2Z124"/>